<dbReference type="HOGENOM" id="CLU_044137_6_0_1"/>
<organism evidence="10 11">
    <name type="scientific">Trichoplax adhaerens</name>
    <name type="common">Trichoplax reptans</name>
    <dbReference type="NCBI Taxonomy" id="10228"/>
    <lineage>
        <taxon>Eukaryota</taxon>
        <taxon>Metazoa</taxon>
        <taxon>Placozoa</taxon>
        <taxon>Uniplacotomia</taxon>
        <taxon>Trichoplacea</taxon>
        <taxon>Trichoplacidae</taxon>
        <taxon>Trichoplax</taxon>
    </lineage>
</organism>
<evidence type="ECO:0000313" key="11">
    <source>
        <dbReference type="Proteomes" id="UP000009022"/>
    </source>
</evidence>
<dbReference type="InterPro" id="IPR019564">
    <property type="entry name" value="Sam37/metaxin_N"/>
</dbReference>
<dbReference type="RefSeq" id="XP_002116555.1">
    <property type="nucleotide sequence ID" value="XM_002116519.1"/>
</dbReference>
<reference evidence="10 11" key="1">
    <citation type="journal article" date="2008" name="Nature">
        <title>The Trichoplax genome and the nature of placozoans.</title>
        <authorList>
            <person name="Srivastava M."/>
            <person name="Begovic E."/>
            <person name="Chapman J."/>
            <person name="Putnam N.H."/>
            <person name="Hellsten U."/>
            <person name="Kawashima T."/>
            <person name="Kuo A."/>
            <person name="Mitros T."/>
            <person name="Salamov A."/>
            <person name="Carpenter M.L."/>
            <person name="Signorovitch A.Y."/>
            <person name="Moreno M.A."/>
            <person name="Kamm K."/>
            <person name="Grimwood J."/>
            <person name="Schmutz J."/>
            <person name="Shapiro H."/>
            <person name="Grigoriev I.V."/>
            <person name="Buss L.W."/>
            <person name="Schierwater B."/>
            <person name="Dellaporta S.L."/>
            <person name="Rokhsar D.S."/>
        </authorList>
    </citation>
    <scope>NUCLEOTIDE SEQUENCE [LARGE SCALE GENOMIC DNA]</scope>
    <source>
        <strain evidence="10 11">Grell-BS-1999</strain>
    </source>
</reference>
<dbReference type="FunCoup" id="B3S8M4">
    <property type="interactions" value="1857"/>
</dbReference>
<dbReference type="CTD" id="6757835"/>
<dbReference type="AlphaFoldDB" id="B3S8M4"/>
<dbReference type="OrthoDB" id="198787at2759"/>
<keyword evidence="3" id="KW-0813">Transport</keyword>
<evidence type="ECO:0008006" key="12">
    <source>
        <dbReference type="Google" id="ProtNLM"/>
    </source>
</evidence>
<dbReference type="InterPro" id="IPR036282">
    <property type="entry name" value="Glutathione-S-Trfase_C_sf"/>
</dbReference>
<keyword evidence="4" id="KW-1000">Mitochondrion outer membrane</keyword>
<accession>B3S8M4</accession>
<dbReference type="GO" id="GO:0015031">
    <property type="term" value="P:protein transport"/>
    <property type="evidence" value="ECO:0007669"/>
    <property type="project" value="UniProtKB-KW"/>
</dbReference>
<evidence type="ECO:0000256" key="7">
    <source>
        <dbReference type="ARBA" id="ARBA00023136"/>
    </source>
</evidence>
<dbReference type="InParanoid" id="B3S8M4"/>
<evidence type="ECO:0000313" key="10">
    <source>
        <dbReference type="EMBL" id="EDV20911.1"/>
    </source>
</evidence>
<keyword evidence="11" id="KW-1185">Reference proteome</keyword>
<dbReference type="SUPFAM" id="SSF47616">
    <property type="entry name" value="GST C-terminal domain-like"/>
    <property type="match status" value="1"/>
</dbReference>
<comment type="similarity">
    <text evidence="2">Belongs to the metaxin family.</text>
</comment>
<keyword evidence="6" id="KW-0496">Mitochondrion</keyword>
<evidence type="ECO:0000256" key="5">
    <source>
        <dbReference type="ARBA" id="ARBA00022927"/>
    </source>
</evidence>
<evidence type="ECO:0000256" key="4">
    <source>
        <dbReference type="ARBA" id="ARBA00022787"/>
    </source>
</evidence>
<evidence type="ECO:0000259" key="8">
    <source>
        <dbReference type="Pfam" id="PF10568"/>
    </source>
</evidence>
<evidence type="ECO:0000259" key="9">
    <source>
        <dbReference type="Pfam" id="PF17171"/>
    </source>
</evidence>
<dbReference type="GO" id="GO:0001401">
    <property type="term" value="C:SAM complex"/>
    <property type="evidence" value="ECO:0000318"/>
    <property type="project" value="GO_Central"/>
</dbReference>
<dbReference type="Pfam" id="PF10568">
    <property type="entry name" value="Tom37"/>
    <property type="match status" value="1"/>
</dbReference>
<dbReference type="eggNOG" id="KOG3027">
    <property type="taxonomic scope" value="Eukaryota"/>
</dbReference>
<keyword evidence="5" id="KW-0653">Protein transport</keyword>
<protein>
    <recommendedName>
        <fullName evidence="12">Mitochondrial outer membrane transport complex Sam37/metaxin N-terminal domain-containing protein</fullName>
    </recommendedName>
</protein>
<proteinExistence type="inferred from homology"/>
<evidence type="ECO:0000256" key="1">
    <source>
        <dbReference type="ARBA" id="ARBA00004294"/>
    </source>
</evidence>
<dbReference type="OMA" id="PNMELAE"/>
<dbReference type="InterPro" id="IPR033468">
    <property type="entry name" value="Metaxin_GST"/>
</dbReference>
<feature type="domain" description="Metaxin glutathione S-transferase" evidence="9">
    <location>
        <begin position="165"/>
        <end position="224"/>
    </location>
</feature>
<evidence type="ECO:0000256" key="2">
    <source>
        <dbReference type="ARBA" id="ARBA00009170"/>
    </source>
</evidence>
<dbReference type="STRING" id="10228.B3S8M4"/>
<gene>
    <name evidence="10" type="ORF">TRIADDRAFT_60591</name>
</gene>
<dbReference type="PANTHER" id="PTHR12289:SF38">
    <property type="entry name" value="METAXIN-2"/>
    <property type="match status" value="1"/>
</dbReference>
<sequence length="231" mass="26199">MATAPPSDEAWTKSIELYCKPSDEELLYEKGEKLAVKAYLAISRLEYSVHVRSNTEFMSPSGVVPIIRVPPLFFCGFNAIANFIELKERSASSLLDSQTTADMKAYISLIQDKLLPAELTKHKYGDNLPSPLNQIIPWLKRQSIIRSLRNRELPIVYSDAKSTIKQVLQALSNRLGTSLRFFDDRLTELDALAYGHLKSIQDCDLLEIRNLLTDYPNLVVFCNNFPVMNNL</sequence>
<dbReference type="Proteomes" id="UP000009022">
    <property type="component" value="Unassembled WGS sequence"/>
</dbReference>
<dbReference type="GO" id="GO:0007005">
    <property type="term" value="P:mitochondrion organization"/>
    <property type="evidence" value="ECO:0000318"/>
    <property type="project" value="GO_Central"/>
</dbReference>
<evidence type="ECO:0000256" key="6">
    <source>
        <dbReference type="ARBA" id="ARBA00023128"/>
    </source>
</evidence>
<evidence type="ECO:0000256" key="3">
    <source>
        <dbReference type="ARBA" id="ARBA00022448"/>
    </source>
</evidence>
<comment type="subcellular location">
    <subcellularLocation>
        <location evidence="1">Mitochondrion outer membrane</location>
    </subcellularLocation>
</comment>
<dbReference type="InterPro" id="IPR050931">
    <property type="entry name" value="Mito_Protein_Transport_Metaxin"/>
</dbReference>
<dbReference type="KEGG" id="tad:TRIADDRAFT_60591"/>
<keyword evidence="7" id="KW-0472">Membrane</keyword>
<name>B3S8M4_TRIAD</name>
<dbReference type="EMBL" id="DS985256">
    <property type="protein sequence ID" value="EDV20911.1"/>
    <property type="molecule type" value="Genomic_DNA"/>
</dbReference>
<feature type="domain" description="Mitochondrial outer membrane transport complex Sam37/metaxin N-terminal" evidence="8">
    <location>
        <begin position="34"/>
        <end position="119"/>
    </location>
</feature>
<dbReference type="GeneID" id="6757835"/>
<dbReference type="PhylomeDB" id="B3S8M4"/>
<dbReference type="Pfam" id="PF17171">
    <property type="entry name" value="GST_C_6"/>
    <property type="match status" value="1"/>
</dbReference>
<dbReference type="PANTHER" id="PTHR12289">
    <property type="entry name" value="METAXIN RELATED"/>
    <property type="match status" value="1"/>
</dbReference>